<reference evidence="2 3" key="1">
    <citation type="submission" date="2023-05" db="EMBL/GenBank/DDBJ databases">
        <title>Pseudoalteromonas ardens sp. nov., Pseudoalteromonas obscura sp. nov., and Pseudoalteromonas umbrosa sp. nov., isolated from the coral Montipora capitata.</title>
        <authorList>
            <person name="Thomas E.M."/>
            <person name="Smith E.M."/>
            <person name="Papke E."/>
            <person name="Shlafstein M.D."/>
            <person name="Oline D.K."/>
            <person name="Videau P."/>
            <person name="Saw J.H."/>
            <person name="Strangman W.K."/>
            <person name="Ushijima B."/>
        </authorList>
    </citation>
    <scope>NUCLEOTIDE SEQUENCE [LARGE SCALE GENOMIC DNA]</scope>
    <source>
        <strain evidence="2 3">P94</strain>
    </source>
</reference>
<dbReference type="RefSeq" id="WP_284137212.1">
    <property type="nucleotide sequence ID" value="NZ_JASJUT010000003.1"/>
</dbReference>
<dbReference type="EMBL" id="JASJUT010000003">
    <property type="protein sequence ID" value="MDK2595553.1"/>
    <property type="molecule type" value="Genomic_DNA"/>
</dbReference>
<keyword evidence="1" id="KW-0732">Signal</keyword>
<dbReference type="Proteomes" id="UP001231915">
    <property type="component" value="Unassembled WGS sequence"/>
</dbReference>
<protein>
    <submittedName>
        <fullName evidence="2">Uncharacterized protein</fullName>
    </submittedName>
</protein>
<accession>A0ABT7EKK9</accession>
<feature type="signal peptide" evidence="1">
    <location>
        <begin position="1"/>
        <end position="20"/>
    </location>
</feature>
<feature type="chain" id="PRO_5047138237" evidence="1">
    <location>
        <begin position="21"/>
        <end position="109"/>
    </location>
</feature>
<evidence type="ECO:0000256" key="1">
    <source>
        <dbReference type="SAM" id="SignalP"/>
    </source>
</evidence>
<proteinExistence type="predicted"/>
<comment type="caution">
    <text evidence="2">The sequence shown here is derived from an EMBL/GenBank/DDBJ whole genome shotgun (WGS) entry which is preliminary data.</text>
</comment>
<evidence type="ECO:0000313" key="2">
    <source>
        <dbReference type="EMBL" id="MDK2595553.1"/>
    </source>
</evidence>
<evidence type="ECO:0000313" key="3">
    <source>
        <dbReference type="Proteomes" id="UP001231915"/>
    </source>
</evidence>
<organism evidence="2 3">
    <name type="scientific">Pseudoalteromonas obscura</name>
    <dbReference type="NCBI Taxonomy" id="3048491"/>
    <lineage>
        <taxon>Bacteria</taxon>
        <taxon>Pseudomonadati</taxon>
        <taxon>Pseudomonadota</taxon>
        <taxon>Gammaproteobacteria</taxon>
        <taxon>Alteromonadales</taxon>
        <taxon>Pseudoalteromonadaceae</taxon>
        <taxon>Pseudoalteromonas</taxon>
    </lineage>
</organism>
<sequence length="109" mass="11502">MKFIFLTAALASLFSFNAAAECAGVSCTNVKITRIVTIAKGGVSISTSGDESKLSCEAGSSGYIKLRPEDSNYNAVYSLLLTAHTTGHPIWIRTSESGECSLVYAVSDK</sequence>
<keyword evidence="3" id="KW-1185">Reference proteome</keyword>
<gene>
    <name evidence="2" type="ORF">QNM18_10895</name>
</gene>
<name>A0ABT7EKK9_9GAMM</name>